<dbReference type="GO" id="GO:0055052">
    <property type="term" value="C:ATP-binding cassette (ABC) transporter complex, substrate-binding subunit-containing"/>
    <property type="evidence" value="ECO:0007669"/>
    <property type="project" value="TreeGrafter"/>
</dbReference>
<dbReference type="GO" id="GO:0005524">
    <property type="term" value="F:ATP binding"/>
    <property type="evidence" value="ECO:0007669"/>
    <property type="project" value="UniProtKB-KW"/>
</dbReference>
<sequence length="365" mass="41418">MAKLLLKNINKVYENKVHAVRDLNIEIHDKEFLVLVGPSGCGKTTTLRMIAGLEDISSGELYIGDRMVNNLEPKDRDIAMVFQNYALYPHMNVYENISFGLRMRKIPKKEVHEMVLNIAGILDIEDLLTRKPAQLSGGQRQRVALGRAIIREPQVFLMDEPLSNLDAKLRVQMRSEIIKLHNKINTTFIYVTHDQIEAMTMGSRIAIMKDGIIQQIDTPINIYNKPANTFVASFIGSPQMNLLDATVVEQDGELKLAFADAVRCINANQQLVLKKSNYVGKQIVFGIRVENVSLERKGYMLPFRGSVEVIERPGSETYTYISTQLGTIVSKMPIDTNIKIDDNIMVYFDDNKGFMFDKETNCIIR</sequence>
<accession>Q0AZV7</accession>
<dbReference type="EMBL" id="CP000448">
    <property type="protein sequence ID" value="ABI67747.1"/>
    <property type="molecule type" value="Genomic_DNA"/>
</dbReference>
<dbReference type="FunFam" id="3.40.50.300:FF:000042">
    <property type="entry name" value="Maltose/maltodextrin ABC transporter, ATP-binding protein"/>
    <property type="match status" value="1"/>
</dbReference>
<evidence type="ECO:0000256" key="2">
    <source>
        <dbReference type="ARBA" id="ARBA00022741"/>
    </source>
</evidence>
<dbReference type="eggNOG" id="COG3842">
    <property type="taxonomic scope" value="Bacteria"/>
</dbReference>
<dbReference type="PROSITE" id="PS00211">
    <property type="entry name" value="ABC_TRANSPORTER_1"/>
    <property type="match status" value="1"/>
</dbReference>
<reference evidence="6" key="1">
    <citation type="journal article" date="2010" name="Environ. Microbiol.">
        <title>The genome of Syntrophomonas wolfei: new insights into syntrophic metabolism and biohydrogen production.</title>
        <authorList>
            <person name="Sieber J.R."/>
            <person name="Sims D.R."/>
            <person name="Han C."/>
            <person name="Kim E."/>
            <person name="Lykidis A."/>
            <person name="Lapidus A.L."/>
            <person name="McDonnald E."/>
            <person name="Rohlin L."/>
            <person name="Culley D.E."/>
            <person name="Gunsalus R."/>
            <person name="McInerney M.J."/>
        </authorList>
    </citation>
    <scope>NUCLEOTIDE SEQUENCE [LARGE SCALE GENOMIC DNA]</scope>
    <source>
        <strain evidence="6">DSM 2245B / Goettingen</strain>
    </source>
</reference>
<dbReference type="Gene3D" id="2.40.50.140">
    <property type="entry name" value="Nucleic acid-binding proteins"/>
    <property type="match status" value="1"/>
</dbReference>
<dbReference type="AlphaFoldDB" id="Q0AZV7"/>
<dbReference type="PANTHER" id="PTHR43875">
    <property type="entry name" value="MALTODEXTRIN IMPORT ATP-BINDING PROTEIN MSMX"/>
    <property type="match status" value="1"/>
</dbReference>
<proteinExistence type="predicted"/>
<dbReference type="SUPFAM" id="SSF50331">
    <property type="entry name" value="MOP-like"/>
    <property type="match status" value="1"/>
</dbReference>
<keyword evidence="3" id="KW-0067">ATP-binding</keyword>
<dbReference type="PANTHER" id="PTHR43875:SF1">
    <property type="entry name" value="OSMOPROTECTIVE COMPOUNDS UPTAKE ATP-BINDING PROTEIN GGTA"/>
    <property type="match status" value="1"/>
</dbReference>
<dbReference type="GO" id="GO:0016887">
    <property type="term" value="F:ATP hydrolysis activity"/>
    <property type="evidence" value="ECO:0007669"/>
    <property type="project" value="InterPro"/>
</dbReference>
<dbReference type="SUPFAM" id="SSF52540">
    <property type="entry name" value="P-loop containing nucleoside triphosphate hydrolases"/>
    <property type="match status" value="1"/>
</dbReference>
<dbReference type="InterPro" id="IPR027417">
    <property type="entry name" value="P-loop_NTPase"/>
</dbReference>
<evidence type="ECO:0000313" key="5">
    <source>
        <dbReference type="EMBL" id="ABI67747.1"/>
    </source>
</evidence>
<evidence type="ECO:0000256" key="3">
    <source>
        <dbReference type="ARBA" id="ARBA00022840"/>
    </source>
</evidence>
<evidence type="ECO:0000259" key="4">
    <source>
        <dbReference type="PROSITE" id="PS50893"/>
    </source>
</evidence>
<feature type="domain" description="ABC transporter" evidence="4">
    <location>
        <begin position="4"/>
        <end position="235"/>
    </location>
</feature>
<dbReference type="NCBIfam" id="NF008653">
    <property type="entry name" value="PRK11650.1"/>
    <property type="match status" value="1"/>
</dbReference>
<dbReference type="Pfam" id="PF17912">
    <property type="entry name" value="OB_MalK"/>
    <property type="match status" value="1"/>
</dbReference>
<keyword evidence="2" id="KW-0547">Nucleotide-binding</keyword>
<dbReference type="KEGG" id="swo:Swol_0409"/>
<dbReference type="GO" id="GO:0008643">
    <property type="term" value="P:carbohydrate transport"/>
    <property type="evidence" value="ECO:0007669"/>
    <property type="project" value="InterPro"/>
</dbReference>
<evidence type="ECO:0000313" key="6">
    <source>
        <dbReference type="Proteomes" id="UP000001968"/>
    </source>
</evidence>
<dbReference type="InterPro" id="IPR008995">
    <property type="entry name" value="Mo/tungstate-bd_C_term_dom"/>
</dbReference>
<dbReference type="InterPro" id="IPR040582">
    <property type="entry name" value="OB_MalK-like"/>
</dbReference>
<dbReference type="Gene3D" id="3.40.50.300">
    <property type="entry name" value="P-loop containing nucleotide triphosphate hydrolases"/>
    <property type="match status" value="1"/>
</dbReference>
<dbReference type="GO" id="GO:0140359">
    <property type="term" value="F:ABC-type transporter activity"/>
    <property type="evidence" value="ECO:0007669"/>
    <property type="project" value="InterPro"/>
</dbReference>
<name>Q0AZV7_SYNWW</name>
<dbReference type="HOGENOM" id="CLU_000604_1_1_9"/>
<dbReference type="Pfam" id="PF00005">
    <property type="entry name" value="ABC_tran"/>
    <property type="match status" value="1"/>
</dbReference>
<dbReference type="InterPro" id="IPR017871">
    <property type="entry name" value="ABC_transporter-like_CS"/>
</dbReference>
<dbReference type="Gene3D" id="2.40.50.100">
    <property type="match status" value="1"/>
</dbReference>
<dbReference type="InterPro" id="IPR003593">
    <property type="entry name" value="AAA+_ATPase"/>
</dbReference>
<dbReference type="InterPro" id="IPR015855">
    <property type="entry name" value="ABC_transpr_MalK-like"/>
</dbReference>
<protein>
    <submittedName>
        <fullName evidence="5">Putative maltose ABC transportor</fullName>
    </submittedName>
</protein>
<organism evidence="5 6">
    <name type="scientific">Syntrophomonas wolfei subsp. wolfei (strain DSM 2245B / Goettingen)</name>
    <dbReference type="NCBI Taxonomy" id="335541"/>
    <lineage>
        <taxon>Bacteria</taxon>
        <taxon>Bacillati</taxon>
        <taxon>Bacillota</taxon>
        <taxon>Clostridia</taxon>
        <taxon>Eubacteriales</taxon>
        <taxon>Syntrophomonadaceae</taxon>
        <taxon>Syntrophomonas</taxon>
    </lineage>
</organism>
<dbReference type="STRING" id="335541.Swol_0409"/>
<keyword evidence="1" id="KW-0813">Transport</keyword>
<dbReference type="InterPro" id="IPR003439">
    <property type="entry name" value="ABC_transporter-like_ATP-bd"/>
</dbReference>
<evidence type="ECO:0000256" key="1">
    <source>
        <dbReference type="ARBA" id="ARBA00022448"/>
    </source>
</evidence>
<dbReference type="CDD" id="cd03301">
    <property type="entry name" value="ABC_MalK_N"/>
    <property type="match status" value="1"/>
</dbReference>
<dbReference type="SMART" id="SM00382">
    <property type="entry name" value="AAA"/>
    <property type="match status" value="1"/>
</dbReference>
<dbReference type="Proteomes" id="UP000001968">
    <property type="component" value="Chromosome"/>
</dbReference>
<dbReference type="RefSeq" id="WP_011639855.1">
    <property type="nucleotide sequence ID" value="NC_008346.1"/>
</dbReference>
<dbReference type="OrthoDB" id="9802264at2"/>
<keyword evidence="6" id="KW-1185">Reference proteome</keyword>
<dbReference type="InterPro" id="IPR047641">
    <property type="entry name" value="ABC_transpr_MalK/UgpC-like"/>
</dbReference>
<dbReference type="InterPro" id="IPR012340">
    <property type="entry name" value="NA-bd_OB-fold"/>
</dbReference>
<dbReference type="PROSITE" id="PS50893">
    <property type="entry name" value="ABC_TRANSPORTER_2"/>
    <property type="match status" value="1"/>
</dbReference>
<gene>
    <name evidence="5" type="ordered locus">Swol_0409</name>
</gene>